<reference evidence="3 4" key="2">
    <citation type="submission" date="2018-11" db="EMBL/GenBank/DDBJ databases">
        <authorList>
            <consortium name="Pathogen Informatics"/>
        </authorList>
    </citation>
    <scope>NUCLEOTIDE SEQUENCE [LARGE SCALE GENOMIC DNA]</scope>
</reference>
<protein>
    <submittedName>
        <fullName evidence="5">Expressed conserved protein</fullName>
    </submittedName>
</protein>
<organism evidence="5">
    <name type="scientific">Taenia asiatica</name>
    <name type="common">Asian tapeworm</name>
    <dbReference type="NCBI Taxonomy" id="60517"/>
    <lineage>
        <taxon>Eukaryota</taxon>
        <taxon>Metazoa</taxon>
        <taxon>Spiralia</taxon>
        <taxon>Lophotrochozoa</taxon>
        <taxon>Platyhelminthes</taxon>
        <taxon>Cestoda</taxon>
        <taxon>Eucestoda</taxon>
        <taxon>Cyclophyllidea</taxon>
        <taxon>Taeniidae</taxon>
        <taxon>Taenia</taxon>
    </lineage>
</organism>
<proteinExistence type="predicted"/>
<keyword evidence="4" id="KW-1185">Reference proteome</keyword>
<dbReference type="AlphaFoldDB" id="A0A0R3VT77"/>
<keyword evidence="2" id="KW-1133">Transmembrane helix</keyword>
<reference evidence="5" key="1">
    <citation type="submission" date="2017-02" db="UniProtKB">
        <authorList>
            <consortium name="WormBaseParasite"/>
        </authorList>
    </citation>
    <scope>IDENTIFICATION</scope>
</reference>
<dbReference type="WBParaSite" id="TASK_0000042501-mRNA-1">
    <property type="protein sequence ID" value="TASK_0000042501-mRNA-1"/>
    <property type="gene ID" value="TASK_0000042501"/>
</dbReference>
<name>A0A0R3VT77_TAEAS</name>
<keyword evidence="2" id="KW-0472">Membrane</keyword>
<feature type="compositionally biased region" description="Pro residues" evidence="1">
    <location>
        <begin position="334"/>
        <end position="343"/>
    </location>
</feature>
<dbReference type="EMBL" id="UYRS01000054">
    <property type="protein sequence ID" value="VDK20897.1"/>
    <property type="molecule type" value="Genomic_DNA"/>
</dbReference>
<dbReference type="Proteomes" id="UP000282613">
    <property type="component" value="Unassembled WGS sequence"/>
</dbReference>
<keyword evidence="2" id="KW-0812">Transmembrane</keyword>
<evidence type="ECO:0000313" key="4">
    <source>
        <dbReference type="Proteomes" id="UP000282613"/>
    </source>
</evidence>
<gene>
    <name evidence="3" type="ORF">TASK_LOCUS426</name>
</gene>
<sequence length="420" mass="46796">MRSVSPHWLNIQCTIPKSSSEFKVFVTCPALSAPCYENCLPTQSCSEVSSPDADCLPDRTAVNCTELVNSDGSKLTSLWIDKRSPRLHGSWVCTSLGVKSSVVNVVSELEETSVVPPEPEVLEELPSSSDAEIVEPDKLKDAEGQREENGKAPFDAITTFLSRTPWIFCLIAVFIISVTVNIILWCRWCLVCFFTARRRKYNEDQKTLGDMICLPTQMSRAQSELWENDVYPSPLIDGLGEPCCLKENSNKIQRFGTFGPSNFTYEQAQLQNHTEFNDMAFPQYFNTIQPNHLWRTRSAVATFSPGNLSLAGGRLNHLQGDMGSLNQVTSQSDSPPPPPPPPLLLNQSLHEMEDPKRPLRVNMNLAPGITTVYDDVASSSTITMVSKDVKKPIIQLEPQLPSLVEFDKSEKPWNLDANQT</sequence>
<feature type="transmembrane region" description="Helical" evidence="2">
    <location>
        <begin position="165"/>
        <end position="190"/>
    </location>
</feature>
<evidence type="ECO:0000313" key="5">
    <source>
        <dbReference type="WBParaSite" id="TASK_0000042501-mRNA-1"/>
    </source>
</evidence>
<evidence type="ECO:0000313" key="3">
    <source>
        <dbReference type="EMBL" id="VDK20897.1"/>
    </source>
</evidence>
<accession>A0A0R3VT77</accession>
<feature type="region of interest" description="Disordered" evidence="1">
    <location>
        <begin position="319"/>
        <end position="347"/>
    </location>
</feature>
<feature type="compositionally biased region" description="Polar residues" evidence="1">
    <location>
        <begin position="324"/>
        <end position="333"/>
    </location>
</feature>
<evidence type="ECO:0000256" key="2">
    <source>
        <dbReference type="SAM" id="Phobius"/>
    </source>
</evidence>
<evidence type="ECO:0000256" key="1">
    <source>
        <dbReference type="SAM" id="MobiDB-lite"/>
    </source>
</evidence>
<dbReference type="OrthoDB" id="6261361at2759"/>